<evidence type="ECO:0000256" key="4">
    <source>
        <dbReference type="ARBA" id="ARBA00023163"/>
    </source>
</evidence>
<dbReference type="InterPro" id="IPR036955">
    <property type="entry name" value="AP2/ERF_dom_sf"/>
</dbReference>
<feature type="non-terminal residue" evidence="7">
    <location>
        <position position="1"/>
    </location>
</feature>
<accession>A0A371FG15</accession>
<dbReference type="CDD" id="cd00018">
    <property type="entry name" value="AP2"/>
    <property type="match status" value="1"/>
</dbReference>
<keyword evidence="4" id="KW-0804">Transcription</keyword>
<proteinExistence type="predicted"/>
<dbReference type="InterPro" id="IPR001471">
    <property type="entry name" value="AP2/ERF_dom"/>
</dbReference>
<dbReference type="AlphaFoldDB" id="A0A371FG15"/>
<dbReference type="GO" id="GO:0005634">
    <property type="term" value="C:nucleus"/>
    <property type="evidence" value="ECO:0007669"/>
    <property type="project" value="UniProtKB-SubCell"/>
</dbReference>
<comment type="subcellular location">
    <subcellularLocation>
        <location evidence="1">Nucleus</location>
    </subcellularLocation>
</comment>
<dbReference type="PANTHER" id="PTHR31194">
    <property type="entry name" value="SHN SHINE , DNA BINDING / TRANSCRIPTION FACTOR"/>
    <property type="match status" value="1"/>
</dbReference>
<dbReference type="Proteomes" id="UP000257109">
    <property type="component" value="Unassembled WGS sequence"/>
</dbReference>
<dbReference type="Gene3D" id="3.30.730.10">
    <property type="entry name" value="AP2/ERF domain"/>
    <property type="match status" value="1"/>
</dbReference>
<dbReference type="InterPro" id="IPR016177">
    <property type="entry name" value="DNA-bd_dom_sf"/>
</dbReference>
<reference evidence="7" key="1">
    <citation type="submission" date="2018-05" db="EMBL/GenBank/DDBJ databases">
        <title>Draft genome of Mucuna pruriens seed.</title>
        <authorList>
            <person name="Nnadi N.E."/>
            <person name="Vos R."/>
            <person name="Hasami M.H."/>
            <person name="Devisetty U.K."/>
            <person name="Aguiy J.C."/>
        </authorList>
    </citation>
    <scope>NUCLEOTIDE SEQUENCE [LARGE SCALE GENOMIC DNA]</scope>
    <source>
        <strain evidence="7">JCA_2017</strain>
    </source>
</reference>
<feature type="domain" description="AP2/ERF" evidence="6">
    <location>
        <begin position="138"/>
        <end position="198"/>
    </location>
</feature>
<dbReference type="OrthoDB" id="1917565at2759"/>
<sequence length="370" mass="40814">MSSGFFLAVIRAQLKLSIGFWRVFVFLKIFTMLRKQLGSRPKQKVQHPLRKRKLRIICNDPDATDSSDDESERIQKPRKIKRSVCEISLPPLPQTFISPETSSCEVNSSSDIFLEGQPQRKKRVLPKTPTTRRNACGKYRGVRQRKWGKWAAEIRDPFKSVRIWLGTYNTAEEASEAYESKRQEFEAMGKTHAYKNASASASASASDKSNCCNSSAVAAAAVATVSVSEKFSTTFDDTESALSHTSPSSAHELDTLASNSIKDSNVPVEASDLVAELAGLEIPDLSLLNLPSPSSVLPSGGCLPNFGLDFDWLSLDEYGQDFDDLGGFEDIKICGFDDNEPSELPDFDFGDFGADEFAGWIEEPLNIPCA</sequence>
<dbReference type="InterPro" id="IPR050913">
    <property type="entry name" value="AP2/ERF_ERF"/>
</dbReference>
<evidence type="ECO:0000256" key="3">
    <source>
        <dbReference type="ARBA" id="ARBA00023125"/>
    </source>
</evidence>
<evidence type="ECO:0000256" key="2">
    <source>
        <dbReference type="ARBA" id="ARBA00023015"/>
    </source>
</evidence>
<dbReference type="SMART" id="SM00380">
    <property type="entry name" value="AP2"/>
    <property type="match status" value="1"/>
</dbReference>
<evidence type="ECO:0000256" key="5">
    <source>
        <dbReference type="ARBA" id="ARBA00023242"/>
    </source>
</evidence>
<evidence type="ECO:0000313" key="7">
    <source>
        <dbReference type="EMBL" id="RDX77259.1"/>
    </source>
</evidence>
<dbReference type="GO" id="GO:0003700">
    <property type="term" value="F:DNA-binding transcription factor activity"/>
    <property type="evidence" value="ECO:0007669"/>
    <property type="project" value="InterPro"/>
</dbReference>
<gene>
    <name evidence="7" type="primary">ERF118</name>
    <name evidence="7" type="ORF">CR513_42645</name>
</gene>
<evidence type="ECO:0000256" key="1">
    <source>
        <dbReference type="ARBA" id="ARBA00004123"/>
    </source>
</evidence>
<keyword evidence="5" id="KW-0539">Nucleus</keyword>
<dbReference type="GO" id="GO:0003677">
    <property type="term" value="F:DNA binding"/>
    <property type="evidence" value="ECO:0007669"/>
    <property type="project" value="UniProtKB-KW"/>
</dbReference>
<dbReference type="Pfam" id="PF00847">
    <property type="entry name" value="AP2"/>
    <property type="match status" value="1"/>
</dbReference>
<dbReference type="PRINTS" id="PR00367">
    <property type="entry name" value="ETHRSPELEMNT"/>
</dbReference>
<dbReference type="EMBL" id="QJKJ01009230">
    <property type="protein sequence ID" value="RDX77259.1"/>
    <property type="molecule type" value="Genomic_DNA"/>
</dbReference>
<dbReference type="PANTHER" id="PTHR31194:SF62">
    <property type="entry name" value="ETHYLENE-RESPONSIVE TRANSCRIPTION FACTOR ERF118"/>
    <property type="match status" value="1"/>
</dbReference>
<organism evidence="7 8">
    <name type="scientific">Mucuna pruriens</name>
    <name type="common">Velvet bean</name>
    <name type="synonym">Dolichos pruriens</name>
    <dbReference type="NCBI Taxonomy" id="157652"/>
    <lineage>
        <taxon>Eukaryota</taxon>
        <taxon>Viridiplantae</taxon>
        <taxon>Streptophyta</taxon>
        <taxon>Embryophyta</taxon>
        <taxon>Tracheophyta</taxon>
        <taxon>Spermatophyta</taxon>
        <taxon>Magnoliopsida</taxon>
        <taxon>eudicotyledons</taxon>
        <taxon>Gunneridae</taxon>
        <taxon>Pentapetalae</taxon>
        <taxon>rosids</taxon>
        <taxon>fabids</taxon>
        <taxon>Fabales</taxon>
        <taxon>Fabaceae</taxon>
        <taxon>Papilionoideae</taxon>
        <taxon>50 kb inversion clade</taxon>
        <taxon>NPAAA clade</taxon>
        <taxon>indigoferoid/millettioid clade</taxon>
        <taxon>Phaseoleae</taxon>
        <taxon>Mucuna</taxon>
    </lineage>
</organism>
<dbReference type="STRING" id="157652.A0A371FG15"/>
<keyword evidence="2" id="KW-0805">Transcription regulation</keyword>
<comment type="caution">
    <text evidence="7">The sequence shown here is derived from an EMBL/GenBank/DDBJ whole genome shotgun (WGS) entry which is preliminary data.</text>
</comment>
<evidence type="ECO:0000313" key="8">
    <source>
        <dbReference type="Proteomes" id="UP000257109"/>
    </source>
</evidence>
<keyword evidence="8" id="KW-1185">Reference proteome</keyword>
<name>A0A371FG15_MUCPR</name>
<dbReference type="SUPFAM" id="SSF54171">
    <property type="entry name" value="DNA-binding domain"/>
    <property type="match status" value="1"/>
</dbReference>
<protein>
    <submittedName>
        <fullName evidence="7">Ethylene-responsive transcription factor ERF118</fullName>
    </submittedName>
</protein>
<dbReference type="PROSITE" id="PS51032">
    <property type="entry name" value="AP2_ERF"/>
    <property type="match status" value="1"/>
</dbReference>
<keyword evidence="3" id="KW-0238">DNA-binding</keyword>
<evidence type="ECO:0000259" key="6">
    <source>
        <dbReference type="PROSITE" id="PS51032"/>
    </source>
</evidence>